<evidence type="ECO:0000313" key="1">
    <source>
        <dbReference type="EMBL" id="EMP29242.1"/>
    </source>
</evidence>
<accession>M7BM14</accession>
<proteinExistence type="predicted"/>
<dbReference type="AlphaFoldDB" id="M7BM14"/>
<dbReference type="EMBL" id="KB557902">
    <property type="protein sequence ID" value="EMP29242.1"/>
    <property type="molecule type" value="Genomic_DNA"/>
</dbReference>
<reference evidence="2" key="1">
    <citation type="journal article" date="2013" name="Nat. Genet.">
        <title>The draft genomes of soft-shell turtle and green sea turtle yield insights into the development and evolution of the turtle-specific body plan.</title>
        <authorList>
            <person name="Wang Z."/>
            <person name="Pascual-Anaya J."/>
            <person name="Zadissa A."/>
            <person name="Li W."/>
            <person name="Niimura Y."/>
            <person name="Huang Z."/>
            <person name="Li C."/>
            <person name="White S."/>
            <person name="Xiong Z."/>
            <person name="Fang D."/>
            <person name="Wang B."/>
            <person name="Ming Y."/>
            <person name="Chen Y."/>
            <person name="Zheng Y."/>
            <person name="Kuraku S."/>
            <person name="Pignatelli M."/>
            <person name="Herrero J."/>
            <person name="Beal K."/>
            <person name="Nozawa M."/>
            <person name="Li Q."/>
            <person name="Wang J."/>
            <person name="Zhang H."/>
            <person name="Yu L."/>
            <person name="Shigenobu S."/>
            <person name="Wang J."/>
            <person name="Liu J."/>
            <person name="Flicek P."/>
            <person name="Searle S."/>
            <person name="Wang J."/>
            <person name="Kuratani S."/>
            <person name="Yin Y."/>
            <person name="Aken B."/>
            <person name="Zhang G."/>
            <person name="Irie N."/>
        </authorList>
    </citation>
    <scope>NUCLEOTIDE SEQUENCE [LARGE SCALE GENOMIC DNA]</scope>
</reference>
<keyword evidence="2" id="KW-1185">Reference proteome</keyword>
<evidence type="ECO:0000313" key="2">
    <source>
        <dbReference type="Proteomes" id="UP000031443"/>
    </source>
</evidence>
<organism evidence="1 2">
    <name type="scientific">Chelonia mydas</name>
    <name type="common">Green sea-turtle</name>
    <name type="synonym">Chelonia agassizi</name>
    <dbReference type="NCBI Taxonomy" id="8469"/>
    <lineage>
        <taxon>Eukaryota</taxon>
        <taxon>Metazoa</taxon>
        <taxon>Chordata</taxon>
        <taxon>Craniata</taxon>
        <taxon>Vertebrata</taxon>
        <taxon>Euteleostomi</taxon>
        <taxon>Archelosauria</taxon>
        <taxon>Testudinata</taxon>
        <taxon>Testudines</taxon>
        <taxon>Cryptodira</taxon>
        <taxon>Durocryptodira</taxon>
        <taxon>Americhelydia</taxon>
        <taxon>Chelonioidea</taxon>
        <taxon>Cheloniidae</taxon>
        <taxon>Chelonia</taxon>
    </lineage>
</organism>
<protein>
    <submittedName>
        <fullName evidence="1">Uncharacterized protein</fullName>
    </submittedName>
</protein>
<gene>
    <name evidence="1" type="ORF">UY3_13651</name>
</gene>
<sequence>MPSCWTLSAFGERSLSSPSCTPAIRIDTYGQISAERLPQGVGGKPSLQCCTTSCRFYEELDAILGCDPTSTAKAPVDTSVAHMPVESGPSQEEEILDEDVEVDPEAKNDLEVRDACNQELFSTPEEAS</sequence>
<dbReference type="Proteomes" id="UP000031443">
    <property type="component" value="Unassembled WGS sequence"/>
</dbReference>
<name>M7BM14_CHEMY</name>